<comment type="subcellular location">
    <subcellularLocation>
        <location evidence="1">Cell envelope</location>
    </subcellularLocation>
    <subcellularLocation>
        <location evidence="2">Membrane</location>
    </subcellularLocation>
</comment>
<evidence type="ECO:0000256" key="5">
    <source>
        <dbReference type="ARBA" id="ARBA00022737"/>
    </source>
</evidence>
<keyword evidence="4 8" id="KW-0732">Signal</keyword>
<keyword evidence="3" id="KW-0433">Leucine-rich repeat</keyword>
<dbReference type="Gramene" id="LPERR05G00290.1">
    <property type="protein sequence ID" value="LPERR05G00290.1"/>
    <property type="gene ID" value="LPERR05G00290"/>
</dbReference>
<dbReference type="PRINTS" id="PR00019">
    <property type="entry name" value="LEURICHRPT"/>
</dbReference>
<dbReference type="Pfam" id="PF00560">
    <property type="entry name" value="LRR_1"/>
    <property type="match status" value="2"/>
</dbReference>
<sequence>MSMMMTQLHLLVLLLFVAAAAKDDDGQRQLQCHSDDEAALLAVDAALGSPYHFASWTPDTSCCDWYDVDCDADSGRVVSLTIFQDANLTGAIPDAIANLTHLRSLLLRHLPSLSGEIPSSLAALTSLTQLTISWTAVSGPIPDFIAELTALESLDLSFNSLTGAIPPSLAGLVNLSGINLSRNRLAGAIPSALFSNLDQQQADVYLWLSHNNLTGAIPPEFAAVSFAHVDVSRNQLTGDASPLFRRGRYVDVSRNGFVFNMSGVVFDEEVTYVDVSHNAIRGGVPAQVANLTSLQMFNVSYNKMCGQIPAGENMARFDAYCYQHNKCLCGAPLANACRH</sequence>
<dbReference type="Gene3D" id="3.80.10.10">
    <property type="entry name" value="Ribonuclease Inhibitor"/>
    <property type="match status" value="1"/>
</dbReference>
<reference evidence="10 11" key="1">
    <citation type="submission" date="2012-08" db="EMBL/GenBank/DDBJ databases">
        <title>Oryza genome evolution.</title>
        <authorList>
            <person name="Wing R.A."/>
        </authorList>
    </citation>
    <scope>NUCLEOTIDE SEQUENCE</scope>
</reference>
<dbReference type="Proteomes" id="UP000032180">
    <property type="component" value="Chromosome 5"/>
</dbReference>
<evidence type="ECO:0000313" key="11">
    <source>
        <dbReference type="Proteomes" id="UP000032180"/>
    </source>
</evidence>
<evidence type="ECO:0000256" key="8">
    <source>
        <dbReference type="SAM" id="SignalP"/>
    </source>
</evidence>
<dbReference type="FunFam" id="3.80.10.10:FF:000400">
    <property type="entry name" value="Nuclear pore complex protein NUP107"/>
    <property type="match status" value="1"/>
</dbReference>
<dbReference type="EnsemblPlants" id="LPERR05G00290.1">
    <property type="protein sequence ID" value="LPERR05G00290.1"/>
    <property type="gene ID" value="LPERR05G00290"/>
</dbReference>
<dbReference type="PANTHER" id="PTHR48059:SF4">
    <property type="entry name" value="POLYGALACTURONASE INHIBITOR 1-RELATED"/>
    <property type="match status" value="1"/>
</dbReference>
<evidence type="ECO:0000256" key="2">
    <source>
        <dbReference type="ARBA" id="ARBA00004370"/>
    </source>
</evidence>
<feature type="domain" description="Leucine-rich repeat-containing N-terminal plant-type" evidence="9">
    <location>
        <begin position="33"/>
        <end position="71"/>
    </location>
</feature>
<dbReference type="InterPro" id="IPR051848">
    <property type="entry name" value="PGIP"/>
</dbReference>
<dbReference type="SUPFAM" id="SSF52058">
    <property type="entry name" value="L domain-like"/>
    <property type="match status" value="1"/>
</dbReference>
<feature type="chain" id="PRO_5002348487" description="Leucine-rich repeat-containing N-terminal plant-type domain-containing protein" evidence="8">
    <location>
        <begin position="21"/>
        <end position="339"/>
    </location>
</feature>
<comment type="similarity">
    <text evidence="7">Belongs to the polygalacturonase-inhibiting protein family.</text>
</comment>
<reference evidence="10" key="3">
    <citation type="submission" date="2015-04" db="UniProtKB">
        <authorList>
            <consortium name="EnsemblPlants"/>
        </authorList>
    </citation>
    <scope>IDENTIFICATION</scope>
</reference>
<feature type="signal peptide" evidence="8">
    <location>
        <begin position="1"/>
        <end position="20"/>
    </location>
</feature>
<dbReference type="GO" id="GO:0016020">
    <property type="term" value="C:membrane"/>
    <property type="evidence" value="ECO:0007669"/>
    <property type="project" value="UniProtKB-SubCell"/>
</dbReference>
<dbReference type="eggNOG" id="ENOG502QRQP">
    <property type="taxonomic scope" value="Eukaryota"/>
</dbReference>
<dbReference type="AlphaFoldDB" id="A0A0D9WBS5"/>
<dbReference type="Pfam" id="PF08263">
    <property type="entry name" value="LRRNT_2"/>
    <property type="match status" value="1"/>
</dbReference>
<evidence type="ECO:0000256" key="1">
    <source>
        <dbReference type="ARBA" id="ARBA00004196"/>
    </source>
</evidence>
<keyword evidence="11" id="KW-1185">Reference proteome</keyword>
<reference evidence="11" key="2">
    <citation type="submission" date="2013-12" db="EMBL/GenBank/DDBJ databases">
        <authorList>
            <person name="Yu Y."/>
            <person name="Lee S."/>
            <person name="de Baynast K."/>
            <person name="Wissotski M."/>
            <person name="Liu L."/>
            <person name="Talag J."/>
            <person name="Goicoechea J."/>
            <person name="Angelova A."/>
            <person name="Jetty R."/>
            <person name="Kudrna D."/>
            <person name="Golser W."/>
            <person name="Rivera L."/>
            <person name="Zhang J."/>
            <person name="Wing R."/>
        </authorList>
    </citation>
    <scope>NUCLEOTIDE SEQUENCE</scope>
</reference>
<keyword evidence="5" id="KW-0677">Repeat</keyword>
<dbReference type="STRING" id="77586.A0A0D9WBS5"/>
<dbReference type="InterPro" id="IPR013210">
    <property type="entry name" value="LRR_N_plant-typ"/>
</dbReference>
<evidence type="ECO:0000256" key="4">
    <source>
        <dbReference type="ARBA" id="ARBA00022729"/>
    </source>
</evidence>
<evidence type="ECO:0000259" key="9">
    <source>
        <dbReference type="Pfam" id="PF08263"/>
    </source>
</evidence>
<evidence type="ECO:0000256" key="3">
    <source>
        <dbReference type="ARBA" id="ARBA00022614"/>
    </source>
</evidence>
<evidence type="ECO:0000313" key="10">
    <source>
        <dbReference type="EnsemblPlants" id="LPERR05G00290.1"/>
    </source>
</evidence>
<evidence type="ECO:0000256" key="7">
    <source>
        <dbReference type="ARBA" id="ARBA00038043"/>
    </source>
</evidence>
<evidence type="ECO:0000256" key="6">
    <source>
        <dbReference type="ARBA" id="ARBA00023136"/>
    </source>
</evidence>
<protein>
    <recommendedName>
        <fullName evidence="9">Leucine-rich repeat-containing N-terminal plant-type domain-containing protein</fullName>
    </recommendedName>
</protein>
<dbReference type="InterPro" id="IPR001611">
    <property type="entry name" value="Leu-rich_rpt"/>
</dbReference>
<accession>A0A0D9WBS5</accession>
<dbReference type="PANTHER" id="PTHR48059">
    <property type="entry name" value="POLYGALACTURONASE INHIBITOR 1"/>
    <property type="match status" value="1"/>
</dbReference>
<dbReference type="HOGENOM" id="CLU_000288_18_22_1"/>
<proteinExistence type="inferred from homology"/>
<keyword evidence="6" id="KW-0472">Membrane</keyword>
<organism evidence="10 11">
    <name type="scientific">Leersia perrieri</name>
    <dbReference type="NCBI Taxonomy" id="77586"/>
    <lineage>
        <taxon>Eukaryota</taxon>
        <taxon>Viridiplantae</taxon>
        <taxon>Streptophyta</taxon>
        <taxon>Embryophyta</taxon>
        <taxon>Tracheophyta</taxon>
        <taxon>Spermatophyta</taxon>
        <taxon>Magnoliopsida</taxon>
        <taxon>Liliopsida</taxon>
        <taxon>Poales</taxon>
        <taxon>Poaceae</taxon>
        <taxon>BOP clade</taxon>
        <taxon>Oryzoideae</taxon>
        <taxon>Oryzeae</taxon>
        <taxon>Oryzinae</taxon>
        <taxon>Leersia</taxon>
    </lineage>
</organism>
<dbReference type="InterPro" id="IPR032675">
    <property type="entry name" value="LRR_dom_sf"/>
</dbReference>
<name>A0A0D9WBS5_9ORYZ</name>